<comment type="caution">
    <text evidence="3">The sequence shown here is derived from an EMBL/GenBank/DDBJ whole genome shotgun (WGS) entry which is preliminary data.</text>
</comment>
<dbReference type="InterPro" id="IPR003870">
    <property type="entry name" value="DUF222"/>
</dbReference>
<dbReference type="Gene3D" id="1.10.30.50">
    <property type="match status" value="1"/>
</dbReference>
<evidence type="ECO:0000256" key="1">
    <source>
        <dbReference type="SAM" id="MobiDB-lite"/>
    </source>
</evidence>
<name>A0ABN3DQ98_9MICO</name>
<feature type="compositionally biased region" description="Polar residues" evidence="1">
    <location>
        <begin position="314"/>
        <end position="325"/>
    </location>
</feature>
<keyword evidence="4" id="KW-1185">Reference proteome</keyword>
<dbReference type="Pfam" id="PF02720">
    <property type="entry name" value="DUF222"/>
    <property type="match status" value="1"/>
</dbReference>
<dbReference type="InterPro" id="IPR003615">
    <property type="entry name" value="HNH_nuc"/>
</dbReference>
<dbReference type="SMART" id="SM00507">
    <property type="entry name" value="HNHc"/>
    <property type="match status" value="1"/>
</dbReference>
<gene>
    <name evidence="3" type="ORF">GCM10009851_24190</name>
</gene>
<feature type="compositionally biased region" description="Pro residues" evidence="1">
    <location>
        <begin position="291"/>
        <end position="303"/>
    </location>
</feature>
<dbReference type="EMBL" id="BAAAQY010000006">
    <property type="protein sequence ID" value="GAA2238319.1"/>
    <property type="molecule type" value="Genomic_DNA"/>
</dbReference>
<organism evidence="3 4">
    <name type="scientific">Herbiconiux moechotypicola</name>
    <dbReference type="NCBI Taxonomy" id="637393"/>
    <lineage>
        <taxon>Bacteria</taxon>
        <taxon>Bacillati</taxon>
        <taxon>Actinomycetota</taxon>
        <taxon>Actinomycetes</taxon>
        <taxon>Micrococcales</taxon>
        <taxon>Microbacteriaceae</taxon>
        <taxon>Herbiconiux</taxon>
    </lineage>
</organism>
<protein>
    <recommendedName>
        <fullName evidence="2">HNH nuclease domain-containing protein</fullName>
    </recommendedName>
</protein>
<evidence type="ECO:0000313" key="4">
    <source>
        <dbReference type="Proteomes" id="UP001500929"/>
    </source>
</evidence>
<sequence>MALPSHRFDDRARRLREVAHPESIVTRSAAAREERNVVLLPELDGMATLRHLLPAVDALAIDDLVDRIARSHRADDDPRTHAQRRSDALADIVLGRGERPTFAPTVLVTVPATTVAGADAAPGELHGYGPIDADTARSIAAAAPTFLRVLTGPGTGEPLVVTRHRHPAAPVSGGPAGRERYSASTALRTVLMAADETCRFPGCSRRAGRCELDHTHAWSEGGTTVAGNLAHLCSRHHHLKHEGGWRVAADPSASRKLTWTSPRGRHYTTHPMGLARHPAPSGAPPSDGSAAPPPPDSAAPPETPAVLRHHTAPTHDTANTPSRSTRTTRDEPPPF</sequence>
<feature type="compositionally biased region" description="Low complexity" evidence="1">
    <location>
        <begin position="278"/>
        <end position="290"/>
    </location>
</feature>
<reference evidence="3 4" key="1">
    <citation type="journal article" date="2019" name="Int. J. Syst. Evol. Microbiol.">
        <title>The Global Catalogue of Microorganisms (GCM) 10K type strain sequencing project: providing services to taxonomists for standard genome sequencing and annotation.</title>
        <authorList>
            <consortium name="The Broad Institute Genomics Platform"/>
            <consortium name="The Broad Institute Genome Sequencing Center for Infectious Disease"/>
            <person name="Wu L."/>
            <person name="Ma J."/>
        </authorList>
    </citation>
    <scope>NUCLEOTIDE SEQUENCE [LARGE SCALE GENOMIC DNA]</scope>
    <source>
        <strain evidence="3 4">JCM 16117</strain>
    </source>
</reference>
<evidence type="ECO:0000259" key="2">
    <source>
        <dbReference type="SMART" id="SM00507"/>
    </source>
</evidence>
<proteinExistence type="predicted"/>
<accession>A0ABN3DQ98</accession>
<feature type="region of interest" description="Disordered" evidence="1">
    <location>
        <begin position="250"/>
        <end position="335"/>
    </location>
</feature>
<feature type="domain" description="HNH nuclease" evidence="2">
    <location>
        <begin position="186"/>
        <end position="238"/>
    </location>
</feature>
<evidence type="ECO:0000313" key="3">
    <source>
        <dbReference type="EMBL" id="GAA2238319.1"/>
    </source>
</evidence>
<dbReference type="CDD" id="cd00085">
    <property type="entry name" value="HNHc"/>
    <property type="match status" value="1"/>
</dbReference>
<dbReference type="Proteomes" id="UP001500929">
    <property type="component" value="Unassembled WGS sequence"/>
</dbReference>